<organism evidence="5 6">
    <name type="scientific">Paenibacillus odorifer</name>
    <dbReference type="NCBI Taxonomy" id="189426"/>
    <lineage>
        <taxon>Bacteria</taxon>
        <taxon>Bacillati</taxon>
        <taxon>Bacillota</taxon>
        <taxon>Bacilli</taxon>
        <taxon>Bacillales</taxon>
        <taxon>Paenibacillaceae</taxon>
        <taxon>Paenibacillus</taxon>
    </lineage>
</organism>
<dbReference type="InterPro" id="IPR020084">
    <property type="entry name" value="NUDIX_hydrolase_CS"/>
</dbReference>
<protein>
    <recommendedName>
        <fullName evidence="4">Nudix hydrolase domain-containing protein</fullName>
    </recommendedName>
</protein>
<dbReference type="Pfam" id="PF00293">
    <property type="entry name" value="NUDIX"/>
    <property type="match status" value="1"/>
</dbReference>
<dbReference type="PROSITE" id="PS51462">
    <property type="entry name" value="NUDIX"/>
    <property type="match status" value="1"/>
</dbReference>
<accession>A0A1R0WY87</accession>
<dbReference type="InterPro" id="IPR020476">
    <property type="entry name" value="Nudix_hydrolase"/>
</dbReference>
<evidence type="ECO:0000259" key="4">
    <source>
        <dbReference type="PROSITE" id="PS51462"/>
    </source>
</evidence>
<evidence type="ECO:0000256" key="3">
    <source>
        <dbReference type="RuleBase" id="RU003476"/>
    </source>
</evidence>
<sequence length="146" mass="16860">MQVNFFELDKEKEVVLKYVVIMVKHGEEWILARHQDRSTWEFAGGHIEVGEIPEQAAARELYEETGAEQFSLFPIAIYRVTSIDAPENYGKLYFANVEQFAELPPYEMAEIRGFTEIPKELTYPLIYPALISKVQDFINHSSSAVR</sequence>
<dbReference type="InterPro" id="IPR000086">
    <property type="entry name" value="NUDIX_hydrolase_dom"/>
</dbReference>
<feature type="domain" description="Nudix hydrolase" evidence="4">
    <location>
        <begin position="10"/>
        <end position="139"/>
    </location>
</feature>
<dbReference type="Gene3D" id="3.90.79.10">
    <property type="entry name" value="Nucleoside Triphosphate Pyrophosphohydrolase"/>
    <property type="match status" value="1"/>
</dbReference>
<evidence type="ECO:0000313" key="5">
    <source>
        <dbReference type="EMBL" id="OMD24188.1"/>
    </source>
</evidence>
<dbReference type="AlphaFoldDB" id="A0A1R0WY87"/>
<proteinExistence type="inferred from homology"/>
<dbReference type="CDD" id="cd04665">
    <property type="entry name" value="NUDIX_RppH"/>
    <property type="match status" value="1"/>
</dbReference>
<evidence type="ECO:0000256" key="2">
    <source>
        <dbReference type="ARBA" id="ARBA00022801"/>
    </source>
</evidence>
<reference evidence="5 6" key="1">
    <citation type="submission" date="2016-10" db="EMBL/GenBank/DDBJ databases">
        <title>Paenibacillus species isolates.</title>
        <authorList>
            <person name="Beno S.M."/>
        </authorList>
    </citation>
    <scope>NUCLEOTIDE SEQUENCE [LARGE SCALE GENOMIC DNA]</scope>
    <source>
        <strain evidence="5 6">FSL H7-0604</strain>
    </source>
</reference>
<gene>
    <name evidence="5" type="ORF">BJP51_30050</name>
</gene>
<evidence type="ECO:0000313" key="6">
    <source>
        <dbReference type="Proteomes" id="UP000187465"/>
    </source>
</evidence>
<comment type="caution">
    <text evidence="5">The sequence shown here is derived from an EMBL/GenBank/DDBJ whole genome shotgun (WGS) entry which is preliminary data.</text>
</comment>
<dbReference type="EMBL" id="MKQP01000054">
    <property type="protein sequence ID" value="OMD24188.1"/>
    <property type="molecule type" value="Genomic_DNA"/>
</dbReference>
<dbReference type="PANTHER" id="PTHR43736">
    <property type="entry name" value="ADP-RIBOSE PYROPHOSPHATASE"/>
    <property type="match status" value="1"/>
</dbReference>
<comment type="similarity">
    <text evidence="1 3">Belongs to the Nudix hydrolase family.</text>
</comment>
<name>A0A1R0WY87_9BACL</name>
<dbReference type="PRINTS" id="PR00502">
    <property type="entry name" value="NUDIXFAMILY"/>
</dbReference>
<keyword evidence="2 3" id="KW-0378">Hydrolase</keyword>
<dbReference type="PANTHER" id="PTHR43736:SF1">
    <property type="entry name" value="DIHYDRONEOPTERIN TRIPHOSPHATE DIPHOSPHATASE"/>
    <property type="match status" value="1"/>
</dbReference>
<dbReference type="SUPFAM" id="SSF55811">
    <property type="entry name" value="Nudix"/>
    <property type="match status" value="1"/>
</dbReference>
<dbReference type="GO" id="GO:0016787">
    <property type="term" value="F:hydrolase activity"/>
    <property type="evidence" value="ECO:0007669"/>
    <property type="project" value="UniProtKB-KW"/>
</dbReference>
<evidence type="ECO:0000256" key="1">
    <source>
        <dbReference type="ARBA" id="ARBA00005582"/>
    </source>
</evidence>
<dbReference type="RefSeq" id="WP_036686724.1">
    <property type="nucleotide sequence ID" value="NZ_MKQN01000052.1"/>
</dbReference>
<dbReference type="Proteomes" id="UP000187465">
    <property type="component" value="Unassembled WGS sequence"/>
</dbReference>
<dbReference type="InterPro" id="IPR015797">
    <property type="entry name" value="NUDIX_hydrolase-like_dom_sf"/>
</dbReference>
<dbReference type="PROSITE" id="PS00893">
    <property type="entry name" value="NUDIX_BOX"/>
    <property type="match status" value="1"/>
</dbReference>
<dbReference type="InterPro" id="IPR014078">
    <property type="entry name" value="Nudix_YtkD"/>
</dbReference>